<dbReference type="AlphaFoldDB" id="A0A8J5D224"/>
<comment type="caution">
    <text evidence="3">The sequence shown here is derived from an EMBL/GenBank/DDBJ whole genome shotgun (WGS) entry which is preliminary data.</text>
</comment>
<reference evidence="3" key="1">
    <citation type="submission" date="2020-07" db="EMBL/GenBank/DDBJ databases">
        <title>The High-quality genome of the commercially important snow crab, Chionoecetes opilio.</title>
        <authorList>
            <person name="Jeong J.-H."/>
            <person name="Ryu S."/>
        </authorList>
    </citation>
    <scope>NUCLEOTIDE SEQUENCE</scope>
    <source>
        <strain evidence="3">MADBK_172401_WGS</strain>
        <tissue evidence="3">Digestive gland</tissue>
    </source>
</reference>
<feature type="region of interest" description="Disordered" evidence="1">
    <location>
        <begin position="175"/>
        <end position="206"/>
    </location>
</feature>
<dbReference type="Proteomes" id="UP000770661">
    <property type="component" value="Unassembled WGS sequence"/>
</dbReference>
<name>A0A8J5D224_CHIOP</name>
<evidence type="ECO:0000256" key="1">
    <source>
        <dbReference type="SAM" id="MobiDB-lite"/>
    </source>
</evidence>
<protein>
    <submittedName>
        <fullName evidence="3">Uncharacterized protein</fullName>
    </submittedName>
</protein>
<accession>A0A8J5D224</accession>
<keyword evidence="4" id="KW-1185">Reference proteome</keyword>
<evidence type="ECO:0000256" key="2">
    <source>
        <dbReference type="SAM" id="SignalP"/>
    </source>
</evidence>
<feature type="compositionally biased region" description="Low complexity" evidence="1">
    <location>
        <begin position="187"/>
        <end position="199"/>
    </location>
</feature>
<proteinExistence type="predicted"/>
<dbReference type="EMBL" id="JACEEZ010000675">
    <property type="protein sequence ID" value="KAG0729919.1"/>
    <property type="molecule type" value="Genomic_DNA"/>
</dbReference>
<feature type="chain" id="PRO_5035326459" evidence="2">
    <location>
        <begin position="24"/>
        <end position="361"/>
    </location>
</feature>
<evidence type="ECO:0000313" key="4">
    <source>
        <dbReference type="Proteomes" id="UP000770661"/>
    </source>
</evidence>
<feature type="signal peptide" evidence="2">
    <location>
        <begin position="1"/>
        <end position="23"/>
    </location>
</feature>
<gene>
    <name evidence="3" type="ORF">GWK47_029345</name>
</gene>
<keyword evidence="2" id="KW-0732">Signal</keyword>
<evidence type="ECO:0000313" key="3">
    <source>
        <dbReference type="EMBL" id="KAG0729919.1"/>
    </source>
</evidence>
<sequence>MEVEPSSDVFALCFLPLFSFLRAILGPGGPFSSVHASLPLYFTLRSPRVCRAWHLYIPRAPLYLKLSPPPGRVVVPFGGQHASLVGGLGYDGESSVAPLDQSRWFMRVVRARAKRDAGMVGTASVPGGLPHTLGKTEGLLPATPGAVGLPRPDSLHDRPAVLDFSHFESSHIDSGAFPGPTWHEAGSRPSSSAPRSGGPRIKGRDRIDETSLALGGTSTLEPLLLSNGPGLLWSMIPALGCTCHRWTVHQLPTAFTAPFVFVDHTTEFPTVWELQWKKTIPLFGNSQFYQSWGAEENFPTDKPGGGGKQGPTHPRWLRFLPKGLPNQPCCSSTTTFSLYLILSIQVKNTFLAIDLRLCGVC</sequence>
<organism evidence="3 4">
    <name type="scientific">Chionoecetes opilio</name>
    <name type="common">Atlantic snow crab</name>
    <name type="synonym">Cancer opilio</name>
    <dbReference type="NCBI Taxonomy" id="41210"/>
    <lineage>
        <taxon>Eukaryota</taxon>
        <taxon>Metazoa</taxon>
        <taxon>Ecdysozoa</taxon>
        <taxon>Arthropoda</taxon>
        <taxon>Crustacea</taxon>
        <taxon>Multicrustacea</taxon>
        <taxon>Malacostraca</taxon>
        <taxon>Eumalacostraca</taxon>
        <taxon>Eucarida</taxon>
        <taxon>Decapoda</taxon>
        <taxon>Pleocyemata</taxon>
        <taxon>Brachyura</taxon>
        <taxon>Eubrachyura</taxon>
        <taxon>Majoidea</taxon>
        <taxon>Majidae</taxon>
        <taxon>Chionoecetes</taxon>
    </lineage>
</organism>